<comment type="caution">
    <text evidence="5">The sequence shown here is derived from an EMBL/GenBank/DDBJ whole genome shotgun (WGS) entry which is preliminary data.</text>
</comment>
<evidence type="ECO:0000256" key="4">
    <source>
        <dbReference type="SAM" id="Phobius"/>
    </source>
</evidence>
<dbReference type="PANTHER" id="PTHR34218">
    <property type="entry name" value="PEPTIDASE S45 PENICILLIN AMIDASE"/>
    <property type="match status" value="1"/>
</dbReference>
<organism evidence="5 6">
    <name type="scientific">Sporosarcina psychrophila</name>
    <name type="common">Bacillus psychrophilus</name>
    <dbReference type="NCBI Taxonomy" id="1476"/>
    <lineage>
        <taxon>Bacteria</taxon>
        <taxon>Bacillati</taxon>
        <taxon>Bacillota</taxon>
        <taxon>Bacilli</taxon>
        <taxon>Bacillales</taxon>
        <taxon>Caryophanaceae</taxon>
        <taxon>Sporosarcina</taxon>
    </lineage>
</organism>
<gene>
    <name evidence="5" type="ORF">ABIC55_002307</name>
</gene>
<keyword evidence="4" id="KW-0812">Transmembrane</keyword>
<dbReference type="InterPro" id="IPR002692">
    <property type="entry name" value="S45"/>
</dbReference>
<keyword evidence="4" id="KW-0472">Membrane</keyword>
<evidence type="ECO:0000313" key="6">
    <source>
        <dbReference type="Proteomes" id="UP001549104"/>
    </source>
</evidence>
<dbReference type="SUPFAM" id="SSF56235">
    <property type="entry name" value="N-terminal nucleophile aminohydrolases (Ntn hydrolases)"/>
    <property type="match status" value="1"/>
</dbReference>
<protein>
    <submittedName>
        <fullName evidence="5">Penicillin amidase</fullName>
        <ecNumber evidence="5">3.5.1.11</ecNumber>
    </submittedName>
</protein>
<dbReference type="EMBL" id="JBEPME010000003">
    <property type="protein sequence ID" value="MET3657220.1"/>
    <property type="molecule type" value="Genomic_DNA"/>
</dbReference>
<dbReference type="Gene3D" id="1.10.1400.10">
    <property type="match status" value="1"/>
</dbReference>
<evidence type="ECO:0000313" key="5">
    <source>
        <dbReference type="EMBL" id="MET3657220.1"/>
    </source>
</evidence>
<evidence type="ECO:0000256" key="3">
    <source>
        <dbReference type="ARBA" id="ARBA00023145"/>
    </source>
</evidence>
<dbReference type="InterPro" id="IPR014395">
    <property type="entry name" value="Pen/GL7ACA/AHL_acylase"/>
</dbReference>
<accession>A0ABV2K9E5</accession>
<dbReference type="GO" id="GO:0008953">
    <property type="term" value="F:penicillin amidase activity"/>
    <property type="evidence" value="ECO:0007669"/>
    <property type="project" value="UniProtKB-EC"/>
</dbReference>
<reference evidence="5 6" key="1">
    <citation type="submission" date="2024-06" db="EMBL/GenBank/DDBJ databases">
        <title>Sorghum-associated microbial communities from plants grown in Nebraska, USA.</title>
        <authorList>
            <person name="Schachtman D."/>
        </authorList>
    </citation>
    <scope>NUCLEOTIDE SEQUENCE [LARGE SCALE GENOMIC DNA]</scope>
    <source>
        <strain evidence="5 6">1288</strain>
    </source>
</reference>
<dbReference type="PIRSF" id="PIRSF001227">
    <property type="entry name" value="Pen_acylase"/>
    <property type="match status" value="1"/>
</dbReference>
<dbReference type="Proteomes" id="UP001549104">
    <property type="component" value="Unassembled WGS sequence"/>
</dbReference>
<dbReference type="InterPro" id="IPR043147">
    <property type="entry name" value="Penicillin_amidase_A-knob"/>
</dbReference>
<feature type="transmembrane region" description="Helical" evidence="4">
    <location>
        <begin position="21"/>
        <end position="40"/>
    </location>
</feature>
<dbReference type="InterPro" id="IPR023343">
    <property type="entry name" value="Penicillin_amidase_dom1"/>
</dbReference>
<keyword evidence="6" id="KW-1185">Reference proteome</keyword>
<dbReference type="InterPro" id="IPR029055">
    <property type="entry name" value="Ntn_hydrolases_N"/>
</dbReference>
<dbReference type="CDD" id="cd03747">
    <property type="entry name" value="Ntn_PGA_like"/>
    <property type="match status" value="1"/>
</dbReference>
<evidence type="ECO:0000256" key="1">
    <source>
        <dbReference type="ARBA" id="ARBA00006586"/>
    </source>
</evidence>
<dbReference type="Gene3D" id="1.10.439.10">
    <property type="entry name" value="Penicillin Amidohydrolase, domain 1"/>
    <property type="match status" value="1"/>
</dbReference>
<dbReference type="Gene3D" id="3.60.20.10">
    <property type="entry name" value="Glutamine Phosphoribosylpyrophosphate, subunit 1, domain 1"/>
    <property type="match status" value="1"/>
</dbReference>
<dbReference type="InterPro" id="IPR043146">
    <property type="entry name" value="Penicillin_amidase_N_B-knob"/>
</dbReference>
<dbReference type="EC" id="3.5.1.11" evidence="5"/>
<keyword evidence="2 5" id="KW-0378">Hydrolase</keyword>
<comment type="similarity">
    <text evidence="1">Belongs to the peptidase S45 family.</text>
</comment>
<dbReference type="Pfam" id="PF01804">
    <property type="entry name" value="Penicil_amidase"/>
    <property type="match status" value="1"/>
</dbReference>
<keyword evidence="3" id="KW-0865">Zymogen</keyword>
<name>A0ABV2K9E5_SPOPS</name>
<evidence type="ECO:0000256" key="2">
    <source>
        <dbReference type="ARBA" id="ARBA00022801"/>
    </source>
</evidence>
<dbReference type="Gene3D" id="2.30.120.10">
    <property type="match status" value="1"/>
</dbReference>
<sequence length="797" mass="89380">MREMVKQGKRMGKWPKIMLSVFGSIIVLAIVVLLIVNSYIAKSKPFIDGEVSMEILDEDVTIVRDEFGVPHITAESDADLYRTQGYVQAQDRLFQMDMARRQASGRLSEVVGEVAVGTDKKFRTFSLRSAAEASYDGYGEEGKKVLSWYAEGVNAFIEEAERDGKFPYEFKVLGYTPEPWTEIDSLTIGKYMAYDLGGNWDSLAVRHWALNNFSEELARELFTVYPENASSIIEANIANPVAVAGQFDPGLVPPEFNGSNNWVVSGDKTASGLPLLADDPHLGLDTPAIWYQMHLQSPEQNVSGVIFAGIPGIILGHNDDVAWGVTNVGPDVQDLYIETPNPEDRTQFLYDGEWEQAEVRDETISVKGEEDVPFEVMVTRHGPIISDILYKDEDPNALFSMQWTALEPTKELEAIMKMNKASNWESFEMALEDFHAPAQNFVFAANDGTIAYKANGRIPIRKQGDAQLPVPGDSSDYGWTGYIPYDELPRVVNPKEGFIATANNQIVDDSYPYHITKLWAQPYRYERIAEVLREGDNFTAEDMMKLQMDQKNLYAREFLDDMIGSIEMKDAAVGKYKEIVKMLREWDQYDSADAAAPLVFHKWIKQLPIGMLSATMPEDVYELLPAKGTITDKMLRDAYAGEPGAWVEEYGGVDKWVFDSFVNSIEEIEGLFGDKIADWQWGDFHQLEFPHALSGASPIFEYFLNPKKQAIGGSNVTVQAAAFQADGTVNHGAPWRFVADLSDLSKANHIVGPGQSGHIKSQWFHDQADDWVNGNYHETVLDGDIKEGYTLKLKAER</sequence>
<keyword evidence="4" id="KW-1133">Transmembrane helix</keyword>
<dbReference type="PANTHER" id="PTHR34218:SF4">
    <property type="entry name" value="ACYL-HOMOSERINE LACTONE ACYLASE QUIP"/>
    <property type="match status" value="1"/>
</dbReference>
<proteinExistence type="inferred from homology"/>